<proteinExistence type="predicted"/>
<keyword evidence="3" id="KW-1185">Reference proteome</keyword>
<dbReference type="Gene3D" id="2.130.10.10">
    <property type="entry name" value="YVTN repeat-like/Quinoprotein amine dehydrogenase"/>
    <property type="match status" value="4"/>
</dbReference>
<sequence>MTDRSRWLLFMFLGWSLLSTAAAAERVSWEPVGLSGGGGMFAPAISPVDPNLMMLNCDMSAAYISEDGGQHWRMIHHAQLRSDTRCRPAFHPHDADVIYASSGGRLRISRDRGRTFAPIGDLTDSLYGEIAIDPSEPLVMLVGTRNGRCRISRDAGLTWAACAGPEGQVLGFHFDRTSGGRILFAATDKGIWRSDDRGATWAEKTNGLPSTSIQGFAGGSNEAGGRIVLYCTVPSRDEGGAFIGGVFRSIDRGETWQSAMGDGINAGTKQVDQWAYGPIAQYRQVLTTDADPRTIYALNTSTGFHPPHHETVYRSDDAGRTWRATYFQDPRFERYNVAPNYVTVSAGQSLKGGDTPFGAAICNSDPNRLILVWSQSYITHDGGNSWFNGDTYVASGHEAKPGCAWACTGLVVTTTWHYYIDPFEANRHYIAYTDIGMARSLDAGRTWIWWDRNTWAPWRNTCYEIAFDPQIPGKMWGAFSDVHDIPNDNIISERHGHKRPGGVCVSRDFGASWQAEAQGIGPRPVTSIVLDPKSPKGRRTLYTGVFDEGVYKSTDDGRTWTLKKNGLGDPKNMRVSRVLLHADGTLFAMVCAKRPAQGQPLMSEGVGLYRSSDGAETWEKVNASALFLYPKDFCVHPVDSSMILVGTCDANWDDRSGGLYRTDDGGGSWRRIGRQGRQTFGGYFHPRRDGWVYMTLTEGAPGAGLWLSRDDGQTWQAFDELPFSNVQRLTFDPSNDGVMYVTTFGGSVWRGPVAPQ</sequence>
<accession>A0AAW6TZA1</accession>
<dbReference type="RefSeq" id="WP_349244273.1">
    <property type="nucleotide sequence ID" value="NZ_JASCXX010000007.1"/>
</dbReference>
<dbReference type="PANTHER" id="PTHR43739">
    <property type="entry name" value="XYLOGLUCANASE (EUROFUNG)"/>
    <property type="match status" value="1"/>
</dbReference>
<name>A0AAW6TZA1_9BACT</name>
<evidence type="ECO:0000313" key="3">
    <source>
        <dbReference type="Proteomes" id="UP001431776"/>
    </source>
</evidence>
<evidence type="ECO:0008006" key="4">
    <source>
        <dbReference type="Google" id="ProtNLM"/>
    </source>
</evidence>
<keyword evidence="1" id="KW-0732">Signal</keyword>
<evidence type="ECO:0000313" key="2">
    <source>
        <dbReference type="EMBL" id="MDI6448863.1"/>
    </source>
</evidence>
<comment type="caution">
    <text evidence="2">The sequence shown here is derived from an EMBL/GenBank/DDBJ whole genome shotgun (WGS) entry which is preliminary data.</text>
</comment>
<dbReference type="CDD" id="cd15482">
    <property type="entry name" value="Sialidase_non-viral"/>
    <property type="match status" value="2"/>
</dbReference>
<dbReference type="SUPFAM" id="SSF110296">
    <property type="entry name" value="Oligoxyloglucan reducing end-specific cellobiohydrolase"/>
    <property type="match status" value="2"/>
</dbReference>
<dbReference type="InterPro" id="IPR002860">
    <property type="entry name" value="BNR_rpt"/>
</dbReference>
<dbReference type="Pfam" id="PF15899">
    <property type="entry name" value="BNR_6"/>
    <property type="match status" value="1"/>
</dbReference>
<evidence type="ECO:0000256" key="1">
    <source>
        <dbReference type="SAM" id="SignalP"/>
    </source>
</evidence>
<feature type="signal peptide" evidence="1">
    <location>
        <begin position="1"/>
        <end position="23"/>
    </location>
</feature>
<dbReference type="GO" id="GO:0010411">
    <property type="term" value="P:xyloglucan metabolic process"/>
    <property type="evidence" value="ECO:0007669"/>
    <property type="project" value="TreeGrafter"/>
</dbReference>
<dbReference type="Proteomes" id="UP001431776">
    <property type="component" value="Unassembled WGS sequence"/>
</dbReference>
<dbReference type="InterPro" id="IPR015943">
    <property type="entry name" value="WD40/YVTN_repeat-like_dom_sf"/>
</dbReference>
<dbReference type="InterPro" id="IPR036278">
    <property type="entry name" value="Sialidase_sf"/>
</dbReference>
<feature type="chain" id="PRO_5043532284" description="Sortilin N-terminal domain-containing protein" evidence="1">
    <location>
        <begin position="24"/>
        <end position="756"/>
    </location>
</feature>
<dbReference type="InterPro" id="IPR052025">
    <property type="entry name" value="Xyloglucanase_GH74"/>
</dbReference>
<dbReference type="SUPFAM" id="SSF50939">
    <property type="entry name" value="Sialidases"/>
    <property type="match status" value="1"/>
</dbReference>
<gene>
    <name evidence="2" type="ORF">QJ522_07375</name>
</gene>
<dbReference type="AlphaFoldDB" id="A0AAW6TZA1"/>
<organism evidence="2 3">
    <name type="scientific">Anaerobaca lacustris</name>
    <dbReference type="NCBI Taxonomy" id="3044600"/>
    <lineage>
        <taxon>Bacteria</taxon>
        <taxon>Pseudomonadati</taxon>
        <taxon>Planctomycetota</taxon>
        <taxon>Phycisphaerae</taxon>
        <taxon>Sedimentisphaerales</taxon>
        <taxon>Anaerobacaceae</taxon>
        <taxon>Anaerobaca</taxon>
    </lineage>
</organism>
<dbReference type="PANTHER" id="PTHR43739:SF5">
    <property type="entry name" value="EXO-ALPHA-SIALIDASE"/>
    <property type="match status" value="1"/>
</dbReference>
<protein>
    <recommendedName>
        <fullName evidence="4">Sortilin N-terminal domain-containing protein</fullName>
    </recommendedName>
</protein>
<reference evidence="2" key="1">
    <citation type="submission" date="2023-05" db="EMBL/GenBank/DDBJ databases">
        <title>Anaerotaeda fermentans gen. nov., sp. nov., a novel anaerobic planctomycete of the new family within the order Sedimentisphaerales isolated from Taman Peninsula, Russia.</title>
        <authorList>
            <person name="Khomyakova M.A."/>
            <person name="Merkel A.Y."/>
            <person name="Slobodkin A.I."/>
        </authorList>
    </citation>
    <scope>NUCLEOTIDE SEQUENCE</scope>
    <source>
        <strain evidence="2">M17dextr</strain>
    </source>
</reference>
<dbReference type="EMBL" id="JASCXX010000007">
    <property type="protein sequence ID" value="MDI6448863.1"/>
    <property type="molecule type" value="Genomic_DNA"/>
</dbReference>